<protein>
    <submittedName>
        <fullName evidence="2">Low temperature requirement protein A</fullName>
    </submittedName>
</protein>
<proteinExistence type="predicted"/>
<evidence type="ECO:0000313" key="3">
    <source>
        <dbReference type="Proteomes" id="UP001589647"/>
    </source>
</evidence>
<feature type="transmembrane region" description="Helical" evidence="1">
    <location>
        <begin position="289"/>
        <end position="311"/>
    </location>
</feature>
<feature type="transmembrane region" description="Helical" evidence="1">
    <location>
        <begin position="40"/>
        <end position="61"/>
    </location>
</feature>
<dbReference type="Pfam" id="PF06772">
    <property type="entry name" value="LtrA"/>
    <property type="match status" value="1"/>
</dbReference>
<keyword evidence="1" id="KW-0472">Membrane</keyword>
<feature type="transmembrane region" description="Helical" evidence="1">
    <location>
        <begin position="187"/>
        <end position="206"/>
    </location>
</feature>
<keyword evidence="3" id="KW-1185">Reference proteome</keyword>
<dbReference type="RefSeq" id="WP_125638054.1">
    <property type="nucleotide sequence ID" value="NZ_BMRC01000013.1"/>
</dbReference>
<evidence type="ECO:0000313" key="2">
    <source>
        <dbReference type="EMBL" id="MFB9207007.1"/>
    </source>
</evidence>
<comment type="caution">
    <text evidence="2">The sequence shown here is derived from an EMBL/GenBank/DDBJ whole genome shotgun (WGS) entry which is preliminary data.</text>
</comment>
<evidence type="ECO:0000256" key="1">
    <source>
        <dbReference type="SAM" id="Phobius"/>
    </source>
</evidence>
<name>A0ABV5IRR0_9ACTN</name>
<feature type="transmembrane region" description="Helical" evidence="1">
    <location>
        <begin position="98"/>
        <end position="116"/>
    </location>
</feature>
<feature type="transmembrane region" description="Helical" evidence="1">
    <location>
        <begin position="9"/>
        <end position="28"/>
    </location>
</feature>
<organism evidence="2 3">
    <name type="scientific">Nonomuraea spiralis</name>
    <dbReference type="NCBI Taxonomy" id="46182"/>
    <lineage>
        <taxon>Bacteria</taxon>
        <taxon>Bacillati</taxon>
        <taxon>Actinomycetota</taxon>
        <taxon>Actinomycetes</taxon>
        <taxon>Streptosporangiales</taxon>
        <taxon>Streptosporangiaceae</taxon>
        <taxon>Nonomuraea</taxon>
    </lineage>
</organism>
<dbReference type="EMBL" id="JBHMEI010000044">
    <property type="protein sequence ID" value="MFB9207007.1"/>
    <property type="molecule type" value="Genomic_DNA"/>
</dbReference>
<keyword evidence="1" id="KW-1133">Transmembrane helix</keyword>
<dbReference type="Proteomes" id="UP001589647">
    <property type="component" value="Unassembled WGS sequence"/>
</dbReference>
<accession>A0ABV5IRR0</accession>
<dbReference type="PANTHER" id="PTHR36840:SF1">
    <property type="entry name" value="BLL5714 PROTEIN"/>
    <property type="match status" value="1"/>
</dbReference>
<dbReference type="PANTHER" id="PTHR36840">
    <property type="entry name" value="BLL5714 PROTEIN"/>
    <property type="match status" value="1"/>
</dbReference>
<keyword evidence="1" id="KW-0812">Transmembrane</keyword>
<sequence length="370" mass="40004">MKPKADKQVTWVELFFDLVFVFAVTQLSDLLHRGHGWGSVGQAVVVLVPTYWAWVGMAVHANTRDVNNTPDRLGILALSLCGLFMALATPLAYEERGLMFGAAYFAQRTLLAALYFRGRPFELVNPFTLSVCVTGPLLLAGGLLDSGTRVWVWAAAAAIDLAAPVLTRSHLVRVNFHPHHLPERFGLLLIIAMGEPILAIGAQASAARPLAVGSITAVAATFVLACALWWVYFIFAAESLPKALDEAVIRTDLIRRVFSYGHLAFIGSIMAMAVGMAEVVSHPGQTFSAPVTALLFGGCALYFATFCYARWHIFGRWSGPQLAMPVAILAIIPISLQAPALLSVAALVLVVTTFNFLEHSRARSESDALT</sequence>
<feature type="transmembrane region" description="Helical" evidence="1">
    <location>
        <begin position="150"/>
        <end position="167"/>
    </location>
</feature>
<feature type="transmembrane region" description="Helical" evidence="1">
    <location>
        <begin position="123"/>
        <end position="144"/>
    </location>
</feature>
<feature type="transmembrane region" description="Helical" evidence="1">
    <location>
        <begin position="73"/>
        <end position="92"/>
    </location>
</feature>
<gene>
    <name evidence="2" type="ORF">ACFFV7_37850</name>
</gene>
<feature type="transmembrane region" description="Helical" evidence="1">
    <location>
        <begin position="257"/>
        <end position="277"/>
    </location>
</feature>
<reference evidence="2 3" key="1">
    <citation type="submission" date="2024-09" db="EMBL/GenBank/DDBJ databases">
        <authorList>
            <person name="Sun Q."/>
            <person name="Mori K."/>
        </authorList>
    </citation>
    <scope>NUCLEOTIDE SEQUENCE [LARGE SCALE GENOMIC DNA]</scope>
    <source>
        <strain evidence="2 3">CCM 3426</strain>
    </source>
</reference>
<feature type="transmembrane region" description="Helical" evidence="1">
    <location>
        <begin position="323"/>
        <end position="351"/>
    </location>
</feature>
<dbReference type="InterPro" id="IPR010640">
    <property type="entry name" value="Low_temperature_requirement_A"/>
</dbReference>
<feature type="transmembrane region" description="Helical" evidence="1">
    <location>
        <begin position="212"/>
        <end position="236"/>
    </location>
</feature>